<feature type="region of interest" description="Disordered" evidence="1">
    <location>
        <begin position="1"/>
        <end position="57"/>
    </location>
</feature>
<dbReference type="SUPFAM" id="SSF48452">
    <property type="entry name" value="TPR-like"/>
    <property type="match status" value="1"/>
</dbReference>
<feature type="region of interest" description="Disordered" evidence="1">
    <location>
        <begin position="162"/>
        <end position="196"/>
    </location>
</feature>
<proteinExistence type="predicted"/>
<reference evidence="2 3" key="1">
    <citation type="submission" date="2023-07" db="EMBL/GenBank/DDBJ databases">
        <title>Genomic Encyclopedia of Type Strains, Phase IV (KMG-IV): sequencing the most valuable type-strain genomes for metagenomic binning, comparative biology and taxonomic classification.</title>
        <authorList>
            <person name="Goeker M."/>
        </authorList>
    </citation>
    <scope>NUCLEOTIDE SEQUENCE [LARGE SCALE GENOMIC DNA]</scope>
    <source>
        <strain evidence="2 3">DSM 3770</strain>
    </source>
</reference>
<comment type="caution">
    <text evidence="2">The sequence shown here is derived from an EMBL/GenBank/DDBJ whole genome shotgun (WGS) entry which is preliminary data.</text>
</comment>
<evidence type="ECO:0000313" key="2">
    <source>
        <dbReference type="EMBL" id="MDQ0503919.1"/>
    </source>
</evidence>
<feature type="compositionally biased region" description="Low complexity" evidence="1">
    <location>
        <begin position="15"/>
        <end position="32"/>
    </location>
</feature>
<organism evidence="2 3">
    <name type="scientific">Xanthobacter agilis</name>
    <dbReference type="NCBI Taxonomy" id="47492"/>
    <lineage>
        <taxon>Bacteria</taxon>
        <taxon>Pseudomonadati</taxon>
        <taxon>Pseudomonadota</taxon>
        <taxon>Alphaproteobacteria</taxon>
        <taxon>Hyphomicrobiales</taxon>
        <taxon>Xanthobacteraceae</taxon>
        <taxon>Xanthobacter</taxon>
    </lineage>
</organism>
<protein>
    <submittedName>
        <fullName evidence="2">Tetratricopeptide (TPR) repeat protein</fullName>
    </submittedName>
</protein>
<evidence type="ECO:0000256" key="1">
    <source>
        <dbReference type="SAM" id="MobiDB-lite"/>
    </source>
</evidence>
<dbReference type="Proteomes" id="UP001241747">
    <property type="component" value="Unassembled WGS sequence"/>
</dbReference>
<feature type="compositionally biased region" description="Pro residues" evidence="1">
    <location>
        <begin position="168"/>
        <end position="180"/>
    </location>
</feature>
<accession>A0ABU0L9V1</accession>
<keyword evidence="3" id="KW-1185">Reference proteome</keyword>
<name>A0ABU0L9V1_XANAG</name>
<feature type="compositionally biased region" description="Polar residues" evidence="1">
    <location>
        <begin position="1"/>
        <end position="11"/>
    </location>
</feature>
<gene>
    <name evidence="2" type="ORF">QOZ94_000689</name>
</gene>
<dbReference type="InterPro" id="IPR011990">
    <property type="entry name" value="TPR-like_helical_dom_sf"/>
</dbReference>
<evidence type="ECO:0000313" key="3">
    <source>
        <dbReference type="Proteomes" id="UP001241747"/>
    </source>
</evidence>
<dbReference type="RefSeq" id="WP_237344774.1">
    <property type="nucleotide sequence ID" value="NZ_JABWGX010000006.1"/>
</dbReference>
<dbReference type="EMBL" id="JAUSVY010000001">
    <property type="protein sequence ID" value="MDQ0503919.1"/>
    <property type="molecule type" value="Genomic_DNA"/>
</dbReference>
<sequence>MTEGNAGNSLPINDPSTAEAPACAACEESAATVPPEPESGAAASEDTSDGDPSSEWEREVRAALARVLASADLCTSPRLAAFLRYVVEATLAGRAEQIKGYTIAVEALGRAPTFDPQADPIVRVEATRLRRALQNYYNTIGLADPLLIHIPKGGYVPQFEDRRASAPAAPPPEPVLPPEPQAGAEPGAVELDPPPPVRRKLGAVRLAAAAAVAGVLLTGTAFRLMDNLDLPAPVQAWLGARPSMADRVRLPIIEVGNLEASDGRGPSRGDLHGIEERLRDSFAQFDFVEVRAGSPHGDVAARECSARRPRSVFSLGGLAEAREDGTYALLVHLTDRCEGIIVWSHAIEGLRSTTPGDAEQRVVGEVAAALLESYGVVSVRARSQALAHAPASGFGCIAEAFAVLRNDGSASSAVPRACLTQLVNRDGEFALGHAVRAAAMLDEGMGDPVASLPPERVAEMLHEAELAVDLAPASAYAARTLALVQLFVGETEAASATAEQALRLNPLDHDIAASMGMVFIGAGRVAEGETLLLSARTHGAARSPLQETYLAIAAFLRDDPFSAQALVPQLRMHPNPGNRLALALALHALDRDSDEREAVRSLAHLEGGGPEAVRRMVRHLLPAPVASERALTALESAGLSQEAATGKRPRG</sequence>
<dbReference type="Gene3D" id="1.25.40.10">
    <property type="entry name" value="Tetratricopeptide repeat domain"/>
    <property type="match status" value="1"/>
</dbReference>